<feature type="signal peptide" evidence="1">
    <location>
        <begin position="1"/>
        <end position="21"/>
    </location>
</feature>
<keyword evidence="1" id="KW-0732">Signal</keyword>
<gene>
    <name evidence="2" type="ORF">DFR30_1695</name>
</gene>
<organism evidence="2 3">
    <name type="scientific">Thiogranum longum</name>
    <dbReference type="NCBI Taxonomy" id="1537524"/>
    <lineage>
        <taxon>Bacteria</taxon>
        <taxon>Pseudomonadati</taxon>
        <taxon>Pseudomonadota</taxon>
        <taxon>Gammaproteobacteria</taxon>
        <taxon>Chromatiales</taxon>
        <taxon>Ectothiorhodospiraceae</taxon>
        <taxon>Thiogranum</taxon>
    </lineage>
</organism>
<dbReference type="AlphaFoldDB" id="A0A4R1H972"/>
<keyword evidence="3" id="KW-1185">Reference proteome</keyword>
<dbReference type="RefSeq" id="WP_132972227.1">
    <property type="nucleotide sequence ID" value="NZ_SMFX01000001.1"/>
</dbReference>
<dbReference type="SUPFAM" id="SSF69635">
    <property type="entry name" value="Type III secretory system chaperone-like"/>
    <property type="match status" value="1"/>
</dbReference>
<dbReference type="OrthoDB" id="571431at2"/>
<reference evidence="2 3" key="1">
    <citation type="submission" date="2019-03" db="EMBL/GenBank/DDBJ databases">
        <title>Genomic Encyclopedia of Type Strains, Phase IV (KMG-IV): sequencing the most valuable type-strain genomes for metagenomic binning, comparative biology and taxonomic classification.</title>
        <authorList>
            <person name="Goeker M."/>
        </authorList>
    </citation>
    <scope>NUCLEOTIDE SEQUENCE [LARGE SCALE GENOMIC DNA]</scope>
    <source>
        <strain evidence="2 3">DSM 19610</strain>
    </source>
</reference>
<evidence type="ECO:0000313" key="3">
    <source>
        <dbReference type="Proteomes" id="UP000295707"/>
    </source>
</evidence>
<dbReference type="EMBL" id="SMFX01000001">
    <property type="protein sequence ID" value="TCK18417.1"/>
    <property type="molecule type" value="Genomic_DNA"/>
</dbReference>
<evidence type="ECO:0008006" key="4">
    <source>
        <dbReference type="Google" id="ProtNLM"/>
    </source>
</evidence>
<protein>
    <recommendedName>
        <fullName evidence="4">Outer membrane lipoprotein carrier protein LolA</fullName>
    </recommendedName>
</protein>
<comment type="caution">
    <text evidence="2">The sequence shown here is derived from an EMBL/GenBank/DDBJ whole genome shotgun (WGS) entry which is preliminary data.</text>
</comment>
<dbReference type="Gene3D" id="3.30.1460.10">
    <property type="match status" value="1"/>
</dbReference>
<name>A0A4R1H972_9GAMM</name>
<dbReference type="Proteomes" id="UP000295707">
    <property type="component" value="Unassembled WGS sequence"/>
</dbReference>
<evidence type="ECO:0000256" key="1">
    <source>
        <dbReference type="SAM" id="SignalP"/>
    </source>
</evidence>
<evidence type="ECO:0000313" key="2">
    <source>
        <dbReference type="EMBL" id="TCK18417.1"/>
    </source>
</evidence>
<accession>A0A4R1H972</accession>
<proteinExistence type="predicted"/>
<feature type="chain" id="PRO_5021033083" description="Outer membrane lipoprotein carrier protein LolA" evidence="1">
    <location>
        <begin position="22"/>
        <end position="182"/>
    </location>
</feature>
<sequence length="182" mass="20139">MKFSNLCLILLMSFPVFTASAEDDPPTELPANSMNNERLAGIIKRLDDKAEGRPGFWQLRIEGHEVSVITDEKADRMRIIVPVVRVESLADGELVRLMQSNFDSALDARYAIAKGILWSAFIHPLSSLTDHEFISGLGQAVNLTITYGKSYSSGALIFRGGDSTGLERRELIDELLERGLSI</sequence>